<reference evidence="1" key="1">
    <citation type="submission" date="2020-08" db="EMBL/GenBank/DDBJ databases">
        <title>Genome public.</title>
        <authorList>
            <person name="Liu C."/>
            <person name="Sun Q."/>
        </authorList>
    </citation>
    <scope>NUCLEOTIDE SEQUENCE</scope>
    <source>
        <strain evidence="1">NSJ-32</strain>
    </source>
</reference>
<dbReference type="AlphaFoldDB" id="A0A926DSZ7"/>
<comment type="caution">
    <text evidence="1">The sequence shown here is derived from an EMBL/GenBank/DDBJ whole genome shotgun (WGS) entry which is preliminary data.</text>
</comment>
<organism evidence="1 2">
    <name type="scientific">Bianquea renquensis</name>
    <dbReference type="NCBI Taxonomy" id="2763661"/>
    <lineage>
        <taxon>Bacteria</taxon>
        <taxon>Bacillati</taxon>
        <taxon>Bacillota</taxon>
        <taxon>Clostridia</taxon>
        <taxon>Eubacteriales</taxon>
        <taxon>Bianqueaceae</taxon>
        <taxon>Bianquea</taxon>
    </lineage>
</organism>
<proteinExistence type="predicted"/>
<dbReference type="RefSeq" id="WP_177719303.1">
    <property type="nucleotide sequence ID" value="NZ_JACRSQ010000004.1"/>
</dbReference>
<keyword evidence="2" id="KW-1185">Reference proteome</keyword>
<accession>A0A926DSZ7</accession>
<dbReference type="EMBL" id="JACRSQ010000004">
    <property type="protein sequence ID" value="MBC8542730.1"/>
    <property type="molecule type" value="Genomic_DNA"/>
</dbReference>
<evidence type="ECO:0000313" key="1">
    <source>
        <dbReference type="EMBL" id="MBC8542730.1"/>
    </source>
</evidence>
<dbReference type="Gene3D" id="3.20.80.10">
    <property type="entry name" value="Regulatory factor, effector binding domain"/>
    <property type="match status" value="1"/>
</dbReference>
<protein>
    <submittedName>
        <fullName evidence="1">GyrI-like domain-containing protein</fullName>
    </submittedName>
</protein>
<dbReference type="InterPro" id="IPR011256">
    <property type="entry name" value="Reg_factor_effector_dom_sf"/>
</dbReference>
<dbReference type="Proteomes" id="UP000657006">
    <property type="component" value="Unassembled WGS sequence"/>
</dbReference>
<name>A0A926DSZ7_9FIRM</name>
<evidence type="ECO:0000313" key="2">
    <source>
        <dbReference type="Proteomes" id="UP000657006"/>
    </source>
</evidence>
<sequence length="184" mass="21304">MLKPYIVKKDIIRFVGKSIKIDNVDLIGESIGSLFGQMKEIFCKVHAQIDDKFYGITVNFANGTENSCRSYWLCKEVESLWHNNEIGNWERMESAMETLVLPATRWLYIPVRYDDPFVKSLAPEECREDPSQLTNYVYGWAHKWIQENGYTQQDYPFELEIYGLNDGYEEVEGGANITLAVPIV</sequence>
<gene>
    <name evidence="1" type="ORF">H8730_04110</name>
</gene>